<keyword evidence="11" id="KW-0732">Signal</keyword>
<keyword evidence="5" id="KW-0862">Zinc</keyword>
<dbReference type="EnsemblMetazoa" id="CPIJ015527-RA">
    <property type="protein sequence ID" value="CPIJ015527-PA"/>
    <property type="gene ID" value="CPIJ015527"/>
</dbReference>
<accession>B0X847</accession>
<keyword evidence="7" id="KW-0539">Nucleus</keyword>
<dbReference type="eggNOG" id="KOG1721">
    <property type="taxonomic scope" value="Eukaryota"/>
</dbReference>
<feature type="domain" description="C2H2-type" evidence="12">
    <location>
        <begin position="246"/>
        <end position="276"/>
    </location>
</feature>
<evidence type="ECO:0000256" key="1">
    <source>
        <dbReference type="ARBA" id="ARBA00004123"/>
    </source>
</evidence>
<dbReference type="SMART" id="SM00868">
    <property type="entry name" value="zf-AD"/>
    <property type="match status" value="1"/>
</dbReference>
<dbReference type="Proteomes" id="UP000002320">
    <property type="component" value="Unassembled WGS sequence"/>
</dbReference>
<dbReference type="InterPro" id="IPR050527">
    <property type="entry name" value="Snail/Krueppel_Znf"/>
</dbReference>
<evidence type="ECO:0000313" key="15">
    <source>
        <dbReference type="Proteomes" id="UP000002320"/>
    </source>
</evidence>
<feature type="domain" description="C2H2-type" evidence="12">
    <location>
        <begin position="331"/>
        <end position="358"/>
    </location>
</feature>
<proteinExistence type="inferred from homology"/>
<gene>
    <name evidence="14" type="primary">6048986</name>
    <name evidence="13" type="ORF">CpipJ_CPIJ015527</name>
</gene>
<dbReference type="SMART" id="SM00355">
    <property type="entry name" value="ZnF_C2H2"/>
    <property type="match status" value="6"/>
</dbReference>
<dbReference type="SUPFAM" id="SSF57667">
    <property type="entry name" value="beta-beta-alpha zinc fingers"/>
    <property type="match status" value="3"/>
</dbReference>
<keyword evidence="4 9" id="KW-0863">Zinc-finger</keyword>
<dbReference type="EMBL" id="DS232475">
    <property type="protein sequence ID" value="EDS42316.1"/>
    <property type="molecule type" value="Genomic_DNA"/>
</dbReference>
<dbReference type="KEGG" id="cqu:CpipJ_CPIJ015527"/>
<evidence type="ECO:0000256" key="7">
    <source>
        <dbReference type="ARBA" id="ARBA00023242"/>
    </source>
</evidence>
<evidence type="ECO:0000256" key="9">
    <source>
        <dbReference type="PROSITE-ProRule" id="PRU00042"/>
    </source>
</evidence>
<dbReference type="GO" id="GO:0000981">
    <property type="term" value="F:DNA-binding transcription factor activity, RNA polymerase II-specific"/>
    <property type="evidence" value="ECO:0007669"/>
    <property type="project" value="TreeGrafter"/>
</dbReference>
<feature type="domain" description="C2H2-type" evidence="12">
    <location>
        <begin position="218"/>
        <end position="245"/>
    </location>
</feature>
<dbReference type="AlphaFoldDB" id="B0X847"/>
<sequence>MISSAERILRFCSATEKDNHGWSLMLMLMLMLMQFDAVVDFVWGNSSTIDEDHFVVLIQLVGPRKLQALSAVMTNWTSSSRAHATTSNRQVTTATGSVALQTRSFSTSHELTVDNENVAIICDSCQSQIESFYQFKRKCRRNEKNRRNPGGKVLITGYAVKELDVVPPKKPRPHKEKDPNKPKKRYYKRLTDREWVPFTKEQLAIKPKEEWRKERNTRVCELCGKVLPNLIDLKTHMHQHRGERPFGCDEPDCGASFSSIQALKQHNVRIHSNEHHPCPECGKLFTSFITLRSHRRTHLDKPFACDFCNLRVRLKCQLKTHMLVHTQQRDHICKFCGKAFYARTVLTLHLRSHTGERPYACHVCDFSHAHRILYVKHMQKFHPGEEIRTLAELQRLAAKATAEGGGPEK</sequence>
<protein>
    <recommendedName>
        <fullName evidence="12">C2H2-type domain-containing protein</fullName>
    </recommendedName>
</protein>
<feature type="domain" description="C2H2-type" evidence="12">
    <location>
        <begin position="276"/>
        <end position="303"/>
    </location>
</feature>
<feature type="signal peptide" evidence="11">
    <location>
        <begin position="1"/>
        <end position="37"/>
    </location>
</feature>
<dbReference type="Gene3D" id="3.30.160.60">
    <property type="entry name" value="Classic Zinc Finger"/>
    <property type="match status" value="5"/>
</dbReference>
<name>B0X847_CULQU</name>
<evidence type="ECO:0000256" key="5">
    <source>
        <dbReference type="ARBA" id="ARBA00022833"/>
    </source>
</evidence>
<dbReference type="VEuPathDB" id="VectorBase:CQUJHB000333"/>
<dbReference type="GO" id="GO:0000978">
    <property type="term" value="F:RNA polymerase II cis-regulatory region sequence-specific DNA binding"/>
    <property type="evidence" value="ECO:0007669"/>
    <property type="project" value="TreeGrafter"/>
</dbReference>
<keyword evidence="15" id="KW-1185">Reference proteome</keyword>
<evidence type="ECO:0000256" key="4">
    <source>
        <dbReference type="ARBA" id="ARBA00022771"/>
    </source>
</evidence>
<dbReference type="InterPro" id="IPR036236">
    <property type="entry name" value="Znf_C2H2_sf"/>
</dbReference>
<comment type="similarity">
    <text evidence="8">Belongs to the snail C2H2-type zinc-finger protein family.</text>
</comment>
<evidence type="ECO:0000256" key="8">
    <source>
        <dbReference type="ARBA" id="ARBA00037948"/>
    </source>
</evidence>
<evidence type="ECO:0000313" key="13">
    <source>
        <dbReference type="EMBL" id="EDS42316.1"/>
    </source>
</evidence>
<feature type="region of interest" description="Disordered" evidence="10">
    <location>
        <begin position="164"/>
        <end position="185"/>
    </location>
</feature>
<evidence type="ECO:0000256" key="11">
    <source>
        <dbReference type="SAM" id="SignalP"/>
    </source>
</evidence>
<evidence type="ECO:0000256" key="10">
    <source>
        <dbReference type="SAM" id="MobiDB-lite"/>
    </source>
</evidence>
<comment type="subcellular location">
    <subcellularLocation>
        <location evidence="1">Nucleus</location>
    </subcellularLocation>
</comment>
<feature type="domain" description="C2H2-type" evidence="12">
    <location>
        <begin position="303"/>
        <end position="330"/>
    </location>
</feature>
<evidence type="ECO:0000259" key="12">
    <source>
        <dbReference type="PROSITE" id="PS50157"/>
    </source>
</evidence>
<dbReference type="VEuPathDB" id="VectorBase:CPIJ015527"/>
<dbReference type="STRING" id="7176.B0X847"/>
<keyword evidence="2" id="KW-0479">Metal-binding</keyword>
<dbReference type="GO" id="GO:0005634">
    <property type="term" value="C:nucleus"/>
    <property type="evidence" value="ECO:0007669"/>
    <property type="project" value="UniProtKB-SubCell"/>
</dbReference>
<dbReference type="PROSITE" id="PS00028">
    <property type="entry name" value="ZINC_FINGER_C2H2_1"/>
    <property type="match status" value="5"/>
</dbReference>
<organism>
    <name type="scientific">Culex quinquefasciatus</name>
    <name type="common">Southern house mosquito</name>
    <name type="synonym">Culex pungens</name>
    <dbReference type="NCBI Taxonomy" id="7176"/>
    <lineage>
        <taxon>Eukaryota</taxon>
        <taxon>Metazoa</taxon>
        <taxon>Ecdysozoa</taxon>
        <taxon>Arthropoda</taxon>
        <taxon>Hexapoda</taxon>
        <taxon>Insecta</taxon>
        <taxon>Pterygota</taxon>
        <taxon>Neoptera</taxon>
        <taxon>Endopterygota</taxon>
        <taxon>Diptera</taxon>
        <taxon>Nematocera</taxon>
        <taxon>Culicoidea</taxon>
        <taxon>Culicidae</taxon>
        <taxon>Culicinae</taxon>
        <taxon>Culicini</taxon>
        <taxon>Culex</taxon>
        <taxon>Culex</taxon>
    </lineage>
</organism>
<dbReference type="PROSITE" id="PS50157">
    <property type="entry name" value="ZINC_FINGER_C2H2_2"/>
    <property type="match status" value="5"/>
</dbReference>
<dbReference type="PANTHER" id="PTHR24388:SF53">
    <property type="entry name" value="CHORION TRANSCRIPTION FACTOR CF2-RELATED"/>
    <property type="match status" value="1"/>
</dbReference>
<dbReference type="GO" id="GO:0008270">
    <property type="term" value="F:zinc ion binding"/>
    <property type="evidence" value="ECO:0007669"/>
    <property type="project" value="UniProtKB-KW"/>
</dbReference>
<dbReference type="InParanoid" id="B0X847"/>
<reference evidence="14" key="2">
    <citation type="submission" date="2021-02" db="UniProtKB">
        <authorList>
            <consortium name="EnsemblMetazoa"/>
        </authorList>
    </citation>
    <scope>IDENTIFICATION</scope>
    <source>
        <strain evidence="14">JHB</strain>
    </source>
</reference>
<evidence type="ECO:0000313" key="14">
    <source>
        <dbReference type="EnsemblMetazoa" id="CPIJ015527-PA"/>
    </source>
</evidence>
<dbReference type="PANTHER" id="PTHR24388">
    <property type="entry name" value="ZINC FINGER PROTEIN"/>
    <property type="match status" value="1"/>
</dbReference>
<dbReference type="HOGENOM" id="CLU_056066_0_0_1"/>
<keyword evidence="6" id="KW-0238">DNA-binding</keyword>
<evidence type="ECO:0000256" key="3">
    <source>
        <dbReference type="ARBA" id="ARBA00022737"/>
    </source>
</evidence>
<reference evidence="13" key="1">
    <citation type="submission" date="2007-03" db="EMBL/GenBank/DDBJ databases">
        <title>Annotation of Culex pipiens quinquefasciatus.</title>
        <authorList>
            <consortium name="The Broad Institute Genome Sequencing Platform"/>
            <person name="Atkinson P.W."/>
            <person name="Hemingway J."/>
            <person name="Christensen B.M."/>
            <person name="Higgs S."/>
            <person name="Kodira C."/>
            <person name="Hannick L."/>
            <person name="Megy K."/>
            <person name="O'Leary S."/>
            <person name="Pearson M."/>
            <person name="Haas B.J."/>
            <person name="Mauceli E."/>
            <person name="Wortman J.R."/>
            <person name="Lee N.H."/>
            <person name="Guigo R."/>
            <person name="Stanke M."/>
            <person name="Alvarado L."/>
            <person name="Amedeo P."/>
            <person name="Antoine C.H."/>
            <person name="Arensburger P."/>
            <person name="Bidwell S.L."/>
            <person name="Crawford M."/>
            <person name="Camaro F."/>
            <person name="Devon K."/>
            <person name="Engels R."/>
            <person name="Hammond M."/>
            <person name="Howarth C."/>
            <person name="Koehrsen M."/>
            <person name="Lawson D."/>
            <person name="Montgomery P."/>
            <person name="Nene V."/>
            <person name="Nusbaum C."/>
            <person name="Puiu D."/>
            <person name="Romero-Severson J."/>
            <person name="Severson D.W."/>
            <person name="Shumway M."/>
            <person name="Sisk P."/>
            <person name="Stolte C."/>
            <person name="Zeng Q."/>
            <person name="Eisenstadt E."/>
            <person name="Fraser-Liggett C."/>
            <person name="Strausberg R."/>
            <person name="Galagan J."/>
            <person name="Birren B."/>
            <person name="Collins F.H."/>
        </authorList>
    </citation>
    <scope>NUCLEOTIDE SEQUENCE [LARGE SCALE GENOMIC DNA]</scope>
    <source>
        <strain evidence="13">JHB</strain>
    </source>
</reference>
<keyword evidence="3" id="KW-0677">Repeat</keyword>
<evidence type="ECO:0000256" key="2">
    <source>
        <dbReference type="ARBA" id="ARBA00022723"/>
    </source>
</evidence>
<dbReference type="InterPro" id="IPR013087">
    <property type="entry name" value="Znf_C2H2_type"/>
</dbReference>
<dbReference type="FunFam" id="3.30.160.60:FF:000045">
    <property type="entry name" value="ZFP69 zinc finger protein B"/>
    <property type="match status" value="1"/>
</dbReference>
<dbReference type="InterPro" id="IPR012934">
    <property type="entry name" value="Znf_AD"/>
</dbReference>
<dbReference type="Pfam" id="PF13912">
    <property type="entry name" value="zf-C2H2_6"/>
    <property type="match status" value="3"/>
</dbReference>
<evidence type="ECO:0000256" key="6">
    <source>
        <dbReference type="ARBA" id="ARBA00023125"/>
    </source>
</evidence>
<dbReference type="OrthoDB" id="7757458at2759"/>
<feature type="chain" id="PRO_5014567223" description="C2H2-type domain-containing protein" evidence="11">
    <location>
        <begin position="38"/>
        <end position="409"/>
    </location>
</feature>